<reference evidence="1" key="1">
    <citation type="submission" date="2020-06" db="EMBL/GenBank/DDBJ databases">
        <title>Unique genomic features of the anaerobic methanotrophic archaea.</title>
        <authorList>
            <person name="Chadwick G.L."/>
            <person name="Skennerton C.T."/>
            <person name="Laso-Perez R."/>
            <person name="Leu A.O."/>
            <person name="Speth D.R."/>
            <person name="Yu H."/>
            <person name="Morgan-Lang C."/>
            <person name="Hatzenpichler R."/>
            <person name="Goudeau D."/>
            <person name="Malmstrom R."/>
            <person name="Brazelton W.J."/>
            <person name="Woyke T."/>
            <person name="Hallam S.J."/>
            <person name="Tyson G.W."/>
            <person name="Wegener G."/>
            <person name="Boetius A."/>
            <person name="Orphan V."/>
        </authorList>
    </citation>
    <scope>NUCLEOTIDE SEQUENCE</scope>
</reference>
<accession>A0A7G9Z849</accession>
<gene>
    <name evidence="1" type="ORF">OHJJKADD_00005</name>
</gene>
<sequence>MQKLEKTEKVKEMCHIKGHIWQFECVVVGVQIMN</sequence>
<dbReference type="AlphaFoldDB" id="A0A7G9Z849"/>
<name>A0A7G9Z849_9EURY</name>
<proteinExistence type="predicted"/>
<organism evidence="1">
    <name type="scientific">Candidatus Methanophaga sp. ANME-1 ERB7</name>
    <dbReference type="NCBI Taxonomy" id="2759913"/>
    <lineage>
        <taxon>Archaea</taxon>
        <taxon>Methanobacteriati</taxon>
        <taxon>Methanobacteriota</taxon>
        <taxon>Stenosarchaea group</taxon>
        <taxon>Methanomicrobia</taxon>
        <taxon>Candidatus Methanophagales</taxon>
        <taxon>Candidatus Methanophagaceae</taxon>
        <taxon>Candidatus Methanophaga</taxon>
    </lineage>
</organism>
<protein>
    <submittedName>
        <fullName evidence="1">Uncharacterized protein</fullName>
    </submittedName>
</protein>
<dbReference type="EMBL" id="MT631656">
    <property type="protein sequence ID" value="QNO56433.1"/>
    <property type="molecule type" value="Genomic_DNA"/>
</dbReference>
<evidence type="ECO:0000313" key="1">
    <source>
        <dbReference type="EMBL" id="QNO56433.1"/>
    </source>
</evidence>